<dbReference type="Pfam" id="PF02567">
    <property type="entry name" value="PhzC-PhzF"/>
    <property type="match status" value="1"/>
</dbReference>
<gene>
    <name evidence="2" type="ORF">DMH04_27015</name>
</gene>
<dbReference type="Proteomes" id="UP000287547">
    <property type="component" value="Unassembled WGS sequence"/>
</dbReference>
<dbReference type="AlphaFoldDB" id="A0A428Z5A2"/>
<evidence type="ECO:0000313" key="3">
    <source>
        <dbReference type="Proteomes" id="UP000287547"/>
    </source>
</evidence>
<dbReference type="OrthoDB" id="9788221at2"/>
<dbReference type="RefSeq" id="WP_037272613.1">
    <property type="nucleotide sequence ID" value="NZ_QHKI01000024.1"/>
</dbReference>
<evidence type="ECO:0000256" key="1">
    <source>
        <dbReference type="PIRSR" id="PIRSR016184-1"/>
    </source>
</evidence>
<dbReference type="PANTHER" id="PTHR13774">
    <property type="entry name" value="PHENAZINE BIOSYNTHESIS PROTEIN"/>
    <property type="match status" value="1"/>
</dbReference>
<reference evidence="2 3" key="1">
    <citation type="submission" date="2018-05" db="EMBL/GenBank/DDBJ databases">
        <title>Evolution of GPA BGCs.</title>
        <authorList>
            <person name="Waglechner N."/>
            <person name="Wright G.D."/>
        </authorList>
    </citation>
    <scope>NUCLEOTIDE SEQUENCE [LARGE SCALE GENOMIC DNA]</scope>
    <source>
        <strain evidence="2 3">A82846</strain>
    </source>
</reference>
<organism evidence="2 3">
    <name type="scientific">Kibdelosporangium aridum</name>
    <dbReference type="NCBI Taxonomy" id="2030"/>
    <lineage>
        <taxon>Bacteria</taxon>
        <taxon>Bacillati</taxon>
        <taxon>Actinomycetota</taxon>
        <taxon>Actinomycetes</taxon>
        <taxon>Pseudonocardiales</taxon>
        <taxon>Pseudonocardiaceae</taxon>
        <taxon>Kibdelosporangium</taxon>
    </lineage>
</organism>
<protein>
    <submittedName>
        <fullName evidence="2">PhzF family phenazine biosynthesis isomerase</fullName>
    </submittedName>
</protein>
<dbReference type="NCBIfam" id="TIGR00654">
    <property type="entry name" value="PhzF_family"/>
    <property type="match status" value="1"/>
</dbReference>
<dbReference type="GO" id="GO:0016853">
    <property type="term" value="F:isomerase activity"/>
    <property type="evidence" value="ECO:0007669"/>
    <property type="project" value="UniProtKB-KW"/>
</dbReference>
<accession>A0A428Z5A2</accession>
<keyword evidence="2" id="KW-0413">Isomerase</keyword>
<name>A0A428Z5A2_KIBAR</name>
<dbReference type="SUPFAM" id="SSF54506">
    <property type="entry name" value="Diaminopimelate epimerase-like"/>
    <property type="match status" value="1"/>
</dbReference>
<dbReference type="InterPro" id="IPR003719">
    <property type="entry name" value="Phenazine_PhzF-like"/>
</dbReference>
<dbReference type="GO" id="GO:0005737">
    <property type="term" value="C:cytoplasm"/>
    <property type="evidence" value="ECO:0007669"/>
    <property type="project" value="TreeGrafter"/>
</dbReference>
<dbReference type="PIRSF" id="PIRSF016184">
    <property type="entry name" value="PhzC_PhzF"/>
    <property type="match status" value="1"/>
</dbReference>
<proteinExistence type="predicted"/>
<feature type="active site" evidence="1">
    <location>
        <position position="45"/>
    </location>
</feature>
<dbReference type="PANTHER" id="PTHR13774:SF32">
    <property type="entry name" value="ANTISENSE-ENHANCING SEQUENCE 1"/>
    <property type="match status" value="1"/>
</dbReference>
<comment type="caution">
    <text evidence="2">The sequence shown here is derived from an EMBL/GenBank/DDBJ whole genome shotgun (WGS) entry which is preliminary data.</text>
</comment>
<sequence length="278" mass="29561">MHQYVVADVFTSTPLEGNPVAVFTDAAGIPAERMQRIARELNLSETVFVLPARGSGDVRVRIFTPVNELPFAGHPTMGAAIVLGATRSGNTLVLETGVGDVPFEFKRDGQVIASARMRQPIPTWTPYEHAELLLSGIGVTTSIPPVTAYRNGPRHVYVGLDSIAELSTVEPDLRVLAKLPDMAAICFAGEGRQWRIRMFSPAYGVAEDAATGSAAGPLAIHLGRHGLCPFGTRIEIKQGVEIGRPSVMYATAWGVGDTVEAVEVAGSAVVVARGELYA</sequence>
<evidence type="ECO:0000313" key="2">
    <source>
        <dbReference type="EMBL" id="RSM81992.1"/>
    </source>
</evidence>
<dbReference type="Gene3D" id="3.10.310.10">
    <property type="entry name" value="Diaminopimelate Epimerase, Chain A, domain 1"/>
    <property type="match status" value="2"/>
</dbReference>
<dbReference type="EMBL" id="QHKI01000024">
    <property type="protein sequence ID" value="RSM81992.1"/>
    <property type="molecule type" value="Genomic_DNA"/>
</dbReference>